<dbReference type="InterPro" id="IPR027417">
    <property type="entry name" value="P-loop_NTPase"/>
</dbReference>
<dbReference type="SUPFAM" id="SSF52540">
    <property type="entry name" value="P-loop containing nucleoside triphosphate hydrolases"/>
    <property type="match status" value="1"/>
</dbReference>
<protein>
    <submittedName>
        <fullName evidence="4">ATP-binding protein</fullName>
    </submittedName>
</protein>
<evidence type="ECO:0000259" key="3">
    <source>
        <dbReference type="Pfam" id="PF00004"/>
    </source>
</evidence>
<name>A0ABR7Y9L9_9SPHI</name>
<dbReference type="Gene3D" id="3.40.50.300">
    <property type="entry name" value="P-loop containing nucleotide triphosphate hydrolases"/>
    <property type="match status" value="1"/>
</dbReference>
<sequence length="200" mass="22937">MTASLIGKELSKILNADIPVYRVDLSQIVSKYVGETEKNLAKLFAKAEQKKWILFFDEGENFFSNRTNIKDSNDKYANQEVSYLLQRIEDYDGLVIVATNLKSNIDDAFARRFQSMIEFKLPNEQEREALWSNILPDERIILRETQLIPNLLKYNLSGGNIVNVVQYACLKAAKENQPIITLENCLTGIRRELAKMGKTL</sequence>
<keyword evidence="2 4" id="KW-0067">ATP-binding</keyword>
<reference evidence="4 5" key="1">
    <citation type="submission" date="2020-08" db="EMBL/GenBank/DDBJ databases">
        <title>Sphingobacterium sp. DN04309 isolated from aquaculture water.</title>
        <authorList>
            <person name="Zhang M."/>
        </authorList>
    </citation>
    <scope>NUCLEOTIDE SEQUENCE [LARGE SCALE GENOMIC DNA]</scope>
    <source>
        <strain evidence="4 5">DN04309</strain>
    </source>
</reference>
<dbReference type="Proteomes" id="UP000651271">
    <property type="component" value="Unassembled WGS sequence"/>
</dbReference>
<keyword evidence="1" id="KW-0547">Nucleotide-binding</keyword>
<dbReference type="Pfam" id="PF00004">
    <property type="entry name" value="AAA"/>
    <property type="match status" value="1"/>
</dbReference>
<gene>
    <name evidence="4" type="ORF">H8B04_00215</name>
</gene>
<evidence type="ECO:0000313" key="5">
    <source>
        <dbReference type="Proteomes" id="UP000651271"/>
    </source>
</evidence>
<keyword evidence="5" id="KW-1185">Reference proteome</keyword>
<comment type="caution">
    <text evidence="4">The sequence shown here is derived from an EMBL/GenBank/DDBJ whole genome shotgun (WGS) entry which is preliminary data.</text>
</comment>
<dbReference type="InterPro" id="IPR050221">
    <property type="entry name" value="26S_Proteasome_ATPase"/>
</dbReference>
<evidence type="ECO:0000256" key="1">
    <source>
        <dbReference type="ARBA" id="ARBA00022741"/>
    </source>
</evidence>
<dbReference type="EMBL" id="JACOIJ010000001">
    <property type="protein sequence ID" value="MBD1428002.1"/>
    <property type="molecule type" value="Genomic_DNA"/>
</dbReference>
<proteinExistence type="predicted"/>
<feature type="domain" description="ATPase AAA-type core" evidence="3">
    <location>
        <begin position="6"/>
        <end position="120"/>
    </location>
</feature>
<dbReference type="PANTHER" id="PTHR23073">
    <property type="entry name" value="26S PROTEASOME REGULATORY SUBUNIT"/>
    <property type="match status" value="1"/>
</dbReference>
<dbReference type="GO" id="GO:0005524">
    <property type="term" value="F:ATP binding"/>
    <property type="evidence" value="ECO:0007669"/>
    <property type="project" value="UniProtKB-KW"/>
</dbReference>
<evidence type="ECO:0000313" key="4">
    <source>
        <dbReference type="EMBL" id="MBD1428002.1"/>
    </source>
</evidence>
<accession>A0ABR7Y9L9</accession>
<dbReference type="InterPro" id="IPR003959">
    <property type="entry name" value="ATPase_AAA_core"/>
</dbReference>
<organism evidence="4 5">
    <name type="scientific">Sphingobacterium litopenaei</name>
    <dbReference type="NCBI Taxonomy" id="2763500"/>
    <lineage>
        <taxon>Bacteria</taxon>
        <taxon>Pseudomonadati</taxon>
        <taxon>Bacteroidota</taxon>
        <taxon>Sphingobacteriia</taxon>
        <taxon>Sphingobacteriales</taxon>
        <taxon>Sphingobacteriaceae</taxon>
        <taxon>Sphingobacterium</taxon>
    </lineage>
</organism>
<evidence type="ECO:0000256" key="2">
    <source>
        <dbReference type="ARBA" id="ARBA00022840"/>
    </source>
</evidence>
<dbReference type="CDD" id="cd19481">
    <property type="entry name" value="RecA-like_protease"/>
    <property type="match status" value="1"/>
</dbReference>